<gene>
    <name evidence="2" type="ORF">DILT_LOCUS15038</name>
</gene>
<evidence type="ECO:0000313" key="2">
    <source>
        <dbReference type="EMBL" id="VDN27594.1"/>
    </source>
</evidence>
<keyword evidence="3" id="KW-1185">Reference proteome</keyword>
<dbReference type="GO" id="GO:0005852">
    <property type="term" value="C:eukaryotic translation initiation factor 3 complex"/>
    <property type="evidence" value="ECO:0007669"/>
    <property type="project" value="InterPro"/>
</dbReference>
<protein>
    <recommendedName>
        <fullName evidence="4">Eukaryotic translation initiation factor 3 30 kDa subunit</fullName>
    </recommendedName>
</protein>
<dbReference type="PANTHER" id="PTHR21681:SF0">
    <property type="entry name" value="EUKARYOTIC TRANSLATION INITIATION FACTOR 3 SUBUNIT J"/>
    <property type="match status" value="1"/>
</dbReference>
<evidence type="ECO:0000313" key="3">
    <source>
        <dbReference type="Proteomes" id="UP000281553"/>
    </source>
</evidence>
<evidence type="ECO:0008006" key="4">
    <source>
        <dbReference type="Google" id="ProtNLM"/>
    </source>
</evidence>
<feature type="compositionally biased region" description="Low complexity" evidence="1">
    <location>
        <begin position="25"/>
        <end position="34"/>
    </location>
</feature>
<dbReference type="PANTHER" id="PTHR21681">
    <property type="entry name" value="EUKARYOTIC TRANSLATION INITIATION FACTOR 3 SUBUNIT J"/>
    <property type="match status" value="1"/>
</dbReference>
<reference evidence="2 3" key="1">
    <citation type="submission" date="2018-11" db="EMBL/GenBank/DDBJ databases">
        <authorList>
            <consortium name="Pathogen Informatics"/>
        </authorList>
    </citation>
    <scope>NUCLEOTIDE SEQUENCE [LARGE SCALE GENOMIC DNA]</scope>
</reference>
<dbReference type="Pfam" id="PF08597">
    <property type="entry name" value="eIF3_subunit"/>
    <property type="match status" value="1"/>
</dbReference>
<feature type="region of interest" description="Disordered" evidence="1">
    <location>
        <begin position="1"/>
        <end position="94"/>
    </location>
</feature>
<dbReference type="Proteomes" id="UP000281553">
    <property type="component" value="Unassembled WGS sequence"/>
</dbReference>
<dbReference type="GO" id="GO:0003743">
    <property type="term" value="F:translation initiation factor activity"/>
    <property type="evidence" value="ECO:0007669"/>
    <property type="project" value="InterPro"/>
</dbReference>
<dbReference type="EMBL" id="UYRU01076990">
    <property type="protein sequence ID" value="VDN27594.1"/>
    <property type="molecule type" value="Genomic_DNA"/>
</dbReference>
<proteinExistence type="predicted"/>
<name>A0A3P7MDQ2_DIBLA</name>
<evidence type="ECO:0000256" key="1">
    <source>
        <dbReference type="SAM" id="MobiDB-lite"/>
    </source>
</evidence>
<dbReference type="AlphaFoldDB" id="A0A3P7MDQ2"/>
<dbReference type="OrthoDB" id="20381at2759"/>
<organism evidence="2 3">
    <name type="scientific">Dibothriocephalus latus</name>
    <name type="common">Fish tapeworm</name>
    <name type="synonym">Diphyllobothrium latum</name>
    <dbReference type="NCBI Taxonomy" id="60516"/>
    <lineage>
        <taxon>Eukaryota</taxon>
        <taxon>Metazoa</taxon>
        <taxon>Spiralia</taxon>
        <taxon>Lophotrochozoa</taxon>
        <taxon>Platyhelminthes</taxon>
        <taxon>Cestoda</taxon>
        <taxon>Eucestoda</taxon>
        <taxon>Diphyllobothriidea</taxon>
        <taxon>Diphyllobothriidae</taxon>
        <taxon>Dibothriocephalus</taxon>
    </lineage>
</organism>
<accession>A0A3P7MDQ2</accession>
<feature type="compositionally biased region" description="Basic residues" evidence="1">
    <location>
        <begin position="51"/>
        <end position="61"/>
    </location>
</feature>
<feature type="compositionally biased region" description="Basic and acidic residues" evidence="1">
    <location>
        <begin position="35"/>
        <end position="44"/>
    </location>
</feature>
<sequence>MDDWDEANTADKAVPVSWDDDANDVPDAWDVAAAEPKEEVEPQKPEPPQKTAKKQPKKSKTKQTVPQDEPKSEEETAPRELTEKERERLAEEAEIDLIADSFGTGLQGPASQQDDWKLGDPKTEKDFVNLASKLSEKIRNFEVLSHFP</sequence>
<feature type="compositionally biased region" description="Basic and acidic residues" evidence="1">
    <location>
        <begin position="68"/>
        <end position="91"/>
    </location>
</feature>
<dbReference type="InterPro" id="IPR013906">
    <property type="entry name" value="eIF3j"/>
</dbReference>